<feature type="domain" description="BTB" evidence="1">
    <location>
        <begin position="26"/>
        <end position="123"/>
    </location>
</feature>
<reference evidence="2 3" key="1">
    <citation type="submission" date="2014-04" db="EMBL/GenBank/DDBJ databases">
        <authorList>
            <consortium name="DOE Joint Genome Institute"/>
            <person name="Kuo A."/>
            <person name="Zuccaro A."/>
            <person name="Kohler A."/>
            <person name="Nagy L.G."/>
            <person name="Floudas D."/>
            <person name="Copeland A."/>
            <person name="Barry K.W."/>
            <person name="Cichocki N."/>
            <person name="Veneault-Fourrey C."/>
            <person name="LaButti K."/>
            <person name="Lindquist E.A."/>
            <person name="Lipzen A."/>
            <person name="Lundell T."/>
            <person name="Morin E."/>
            <person name="Murat C."/>
            <person name="Sun H."/>
            <person name="Tunlid A."/>
            <person name="Henrissat B."/>
            <person name="Grigoriev I.V."/>
            <person name="Hibbett D.S."/>
            <person name="Martin F."/>
            <person name="Nordberg H.P."/>
            <person name="Cantor M.N."/>
            <person name="Hua S.X."/>
        </authorList>
    </citation>
    <scope>NUCLEOTIDE SEQUENCE [LARGE SCALE GENOMIC DNA]</scope>
    <source>
        <strain evidence="2 3">MAFF 305830</strain>
    </source>
</reference>
<evidence type="ECO:0000313" key="2">
    <source>
        <dbReference type="EMBL" id="KIM29704.1"/>
    </source>
</evidence>
<dbReference type="Proteomes" id="UP000054097">
    <property type="component" value="Unassembled WGS sequence"/>
</dbReference>
<dbReference type="AlphaFoldDB" id="A0A0C3BC80"/>
<gene>
    <name evidence="2" type="ORF">M408DRAFT_328566</name>
</gene>
<name>A0A0C3BC80_SERVB</name>
<dbReference type="InterPro" id="IPR011333">
    <property type="entry name" value="SKP1/BTB/POZ_sf"/>
</dbReference>
<dbReference type="Gene3D" id="3.30.710.10">
    <property type="entry name" value="Potassium Channel Kv1.1, Chain A"/>
    <property type="match status" value="1"/>
</dbReference>
<dbReference type="HOGENOM" id="CLU_093557_0_0_1"/>
<evidence type="ECO:0000313" key="3">
    <source>
        <dbReference type="Proteomes" id="UP000054097"/>
    </source>
</evidence>
<accession>A0A0C3BC80</accession>
<dbReference type="EMBL" id="KN824287">
    <property type="protein sequence ID" value="KIM29704.1"/>
    <property type="molecule type" value="Genomic_DNA"/>
</dbReference>
<dbReference type="SUPFAM" id="SSF54695">
    <property type="entry name" value="POZ domain"/>
    <property type="match status" value="1"/>
</dbReference>
<protein>
    <recommendedName>
        <fullName evidence="1">BTB domain-containing protein</fullName>
    </recommendedName>
</protein>
<evidence type="ECO:0000259" key="1">
    <source>
        <dbReference type="Pfam" id="PF00651"/>
    </source>
</evidence>
<dbReference type="InterPro" id="IPR000210">
    <property type="entry name" value="BTB/POZ_dom"/>
</dbReference>
<sequence>MSDQNKDYSTGEPRHHHEFYIEDGNIAIQVQNAIFKVHHYHLAQRSSVLNEIFRTPQYQGCQDGTDAKPLVLSGDTAVGWEALLGSIYGTKNFRPDNLMTDVQLIVLLRVAHKYCMESIEAELLSHFQICKDKTSFFKLLDAARIVGSETLEKKAIGVLIPFKLSLTVGEAIRLGTEAFYEIIMSSNQNTTSSDEICTCGRSLSTYCFPCTKWHRVIRS</sequence>
<dbReference type="Pfam" id="PF00651">
    <property type="entry name" value="BTB"/>
    <property type="match status" value="1"/>
</dbReference>
<reference evidence="3" key="2">
    <citation type="submission" date="2015-01" db="EMBL/GenBank/DDBJ databases">
        <title>Evolutionary Origins and Diversification of the Mycorrhizal Mutualists.</title>
        <authorList>
            <consortium name="DOE Joint Genome Institute"/>
            <consortium name="Mycorrhizal Genomics Consortium"/>
            <person name="Kohler A."/>
            <person name="Kuo A."/>
            <person name="Nagy L.G."/>
            <person name="Floudas D."/>
            <person name="Copeland A."/>
            <person name="Barry K.W."/>
            <person name="Cichocki N."/>
            <person name="Veneault-Fourrey C."/>
            <person name="LaButti K."/>
            <person name="Lindquist E.A."/>
            <person name="Lipzen A."/>
            <person name="Lundell T."/>
            <person name="Morin E."/>
            <person name="Murat C."/>
            <person name="Riley R."/>
            <person name="Ohm R."/>
            <person name="Sun H."/>
            <person name="Tunlid A."/>
            <person name="Henrissat B."/>
            <person name="Grigoriev I.V."/>
            <person name="Hibbett D.S."/>
            <person name="Martin F."/>
        </authorList>
    </citation>
    <scope>NUCLEOTIDE SEQUENCE [LARGE SCALE GENOMIC DNA]</scope>
    <source>
        <strain evidence="3">MAFF 305830</strain>
    </source>
</reference>
<proteinExistence type="predicted"/>
<dbReference type="OrthoDB" id="2367075at2759"/>
<dbReference type="STRING" id="933852.A0A0C3BC80"/>
<organism evidence="2 3">
    <name type="scientific">Serendipita vermifera MAFF 305830</name>
    <dbReference type="NCBI Taxonomy" id="933852"/>
    <lineage>
        <taxon>Eukaryota</taxon>
        <taxon>Fungi</taxon>
        <taxon>Dikarya</taxon>
        <taxon>Basidiomycota</taxon>
        <taxon>Agaricomycotina</taxon>
        <taxon>Agaricomycetes</taxon>
        <taxon>Sebacinales</taxon>
        <taxon>Serendipitaceae</taxon>
        <taxon>Serendipita</taxon>
    </lineage>
</organism>
<keyword evidence="3" id="KW-1185">Reference proteome</keyword>